<evidence type="ECO:0000259" key="19">
    <source>
        <dbReference type="Pfam" id="PF07687"/>
    </source>
</evidence>
<protein>
    <recommendedName>
        <fullName evidence="14">Cytosol non-specific dipeptidase</fullName>
        <ecNumber evidence="11">3.4.13.18</ecNumber>
    </recommendedName>
    <alternativeName>
        <fullName evidence="17">Aminoacyl-histidine dipeptidase</fullName>
    </alternativeName>
    <alternativeName>
        <fullName evidence="16">Beta-alanyl-histidine dipeptidase</fullName>
    </alternativeName>
    <alternativeName>
        <fullName evidence="15">Carnosinase</fullName>
    </alternativeName>
    <alternativeName>
        <fullName evidence="12">Peptidase D</fullName>
    </alternativeName>
    <alternativeName>
        <fullName evidence="18">Xaa-His dipeptidase</fullName>
    </alternativeName>
</protein>
<evidence type="ECO:0000256" key="16">
    <source>
        <dbReference type="ARBA" id="ARBA00076004"/>
    </source>
</evidence>
<keyword evidence="4" id="KW-0479">Metal-binding</keyword>
<dbReference type="FunFam" id="3.40.630.10:FF:000018">
    <property type="entry name" value="Aminoacyl-histidine dipeptidase PepD"/>
    <property type="match status" value="1"/>
</dbReference>
<reference evidence="20 21" key="1">
    <citation type="journal article" date="2007" name="Nat. Biotechnol.">
        <title>Genome sequence and identification of candidate vaccine antigens from the animal pathogen Dichelobacter nodosus.</title>
        <authorList>
            <person name="Myers G.S."/>
            <person name="Parker D."/>
            <person name="Al-Hasani K."/>
            <person name="Kennan R.M."/>
            <person name="Seemann T."/>
            <person name="Ren Q."/>
            <person name="Badger J.H."/>
            <person name="Selengut J.D."/>
            <person name="Deboy R.T."/>
            <person name="Tettelin H."/>
            <person name="Boyce J.D."/>
            <person name="McCarl V.P."/>
            <person name="Han X."/>
            <person name="Nelson W.C."/>
            <person name="Madupu R."/>
            <person name="Mohamoud Y."/>
            <person name="Holley T."/>
            <person name="Fedorova N."/>
            <person name="Khouri H."/>
            <person name="Bottomley S.P."/>
            <person name="Whittington R.J."/>
            <person name="Adler B."/>
            <person name="Songer J.G."/>
            <person name="Rood J.I."/>
            <person name="Paulsen I.T."/>
        </authorList>
    </citation>
    <scope>NUCLEOTIDE SEQUENCE [LARGE SCALE GENOMIC DNA]</scope>
    <source>
        <strain evidence="20 21">VCS1703A</strain>
    </source>
</reference>
<dbReference type="AlphaFoldDB" id="A5EWW6"/>
<evidence type="ECO:0000256" key="9">
    <source>
        <dbReference type="ARBA" id="ARBA00023285"/>
    </source>
</evidence>
<dbReference type="GO" id="GO:0005829">
    <property type="term" value="C:cytosol"/>
    <property type="evidence" value="ECO:0007669"/>
    <property type="project" value="TreeGrafter"/>
</dbReference>
<evidence type="ECO:0000256" key="7">
    <source>
        <dbReference type="ARBA" id="ARBA00022997"/>
    </source>
</evidence>
<evidence type="ECO:0000256" key="6">
    <source>
        <dbReference type="ARBA" id="ARBA00022833"/>
    </source>
</evidence>
<feature type="domain" description="Peptidase M20 dimerisation" evidence="19">
    <location>
        <begin position="204"/>
        <end position="263"/>
    </location>
</feature>
<comment type="similarity">
    <text evidence="13">Belongs to the peptidase M20C family.</text>
</comment>
<dbReference type="OrthoDB" id="9773892at2"/>
<dbReference type="PRINTS" id="PR00934">
    <property type="entry name" value="XHISDIPTASE"/>
</dbReference>
<keyword evidence="7" id="KW-0224">Dipeptidase</keyword>
<gene>
    <name evidence="20" type="ordered locus">DNO_0049</name>
</gene>
<name>A5EWW6_DICNV</name>
<keyword evidence="21" id="KW-1185">Reference proteome</keyword>
<comment type="cofactor">
    <cofactor evidence="2">
        <name>Zn(2+)</name>
        <dbReference type="ChEBI" id="CHEBI:29105"/>
    </cofactor>
</comment>
<dbReference type="RefSeq" id="WP_011927807.1">
    <property type="nucleotide sequence ID" value="NC_009446.1"/>
</dbReference>
<keyword evidence="3" id="KW-0645">Protease</keyword>
<dbReference type="InterPro" id="IPR001160">
    <property type="entry name" value="Peptidase_M20C"/>
</dbReference>
<dbReference type="Pfam" id="PF01546">
    <property type="entry name" value="Peptidase_M20"/>
    <property type="match status" value="1"/>
</dbReference>
<accession>A5EWW6</accession>
<organism evidence="20 21">
    <name type="scientific">Dichelobacter nodosus (strain VCS1703A)</name>
    <dbReference type="NCBI Taxonomy" id="246195"/>
    <lineage>
        <taxon>Bacteria</taxon>
        <taxon>Pseudomonadati</taxon>
        <taxon>Pseudomonadota</taxon>
        <taxon>Gammaproteobacteria</taxon>
        <taxon>Cardiobacteriales</taxon>
        <taxon>Cardiobacteriaceae</taxon>
        <taxon>Dichelobacter</taxon>
    </lineage>
</organism>
<keyword evidence="6" id="KW-0862">Zinc</keyword>
<evidence type="ECO:0000313" key="21">
    <source>
        <dbReference type="Proteomes" id="UP000000248"/>
    </source>
</evidence>
<comment type="cofactor">
    <cofactor evidence="1">
        <name>Co(2+)</name>
        <dbReference type="ChEBI" id="CHEBI:48828"/>
    </cofactor>
</comment>
<dbReference type="PIRSF" id="PIRSF016599">
    <property type="entry name" value="Xaa-His_dipept"/>
    <property type="match status" value="1"/>
</dbReference>
<evidence type="ECO:0000256" key="4">
    <source>
        <dbReference type="ARBA" id="ARBA00022723"/>
    </source>
</evidence>
<evidence type="ECO:0000256" key="5">
    <source>
        <dbReference type="ARBA" id="ARBA00022801"/>
    </source>
</evidence>
<evidence type="ECO:0000313" key="20">
    <source>
        <dbReference type="EMBL" id="ABQ14148.1"/>
    </source>
</evidence>
<evidence type="ECO:0000256" key="8">
    <source>
        <dbReference type="ARBA" id="ARBA00023049"/>
    </source>
</evidence>
<dbReference type="HOGENOM" id="CLU_028526_0_0_6"/>
<dbReference type="Pfam" id="PF07687">
    <property type="entry name" value="M20_dimer"/>
    <property type="match status" value="1"/>
</dbReference>
<dbReference type="EMBL" id="CP000513">
    <property type="protein sequence ID" value="ABQ14148.1"/>
    <property type="molecule type" value="Genomic_DNA"/>
</dbReference>
<dbReference type="eggNOG" id="COG2195">
    <property type="taxonomic scope" value="Bacteria"/>
</dbReference>
<evidence type="ECO:0000256" key="14">
    <source>
        <dbReference type="ARBA" id="ARBA00071271"/>
    </source>
</evidence>
<evidence type="ECO:0000256" key="12">
    <source>
        <dbReference type="ARBA" id="ARBA00044252"/>
    </source>
</evidence>
<dbReference type="Proteomes" id="UP000000248">
    <property type="component" value="Chromosome"/>
</dbReference>
<evidence type="ECO:0000256" key="2">
    <source>
        <dbReference type="ARBA" id="ARBA00001947"/>
    </source>
</evidence>
<dbReference type="GO" id="GO:0070573">
    <property type="term" value="F:metallodipeptidase activity"/>
    <property type="evidence" value="ECO:0007669"/>
    <property type="project" value="TreeGrafter"/>
</dbReference>
<evidence type="ECO:0000256" key="3">
    <source>
        <dbReference type="ARBA" id="ARBA00022670"/>
    </source>
</evidence>
<evidence type="ECO:0000256" key="17">
    <source>
        <dbReference type="ARBA" id="ARBA00077688"/>
    </source>
</evidence>
<dbReference type="Gene3D" id="3.40.630.10">
    <property type="entry name" value="Zn peptidases"/>
    <property type="match status" value="2"/>
</dbReference>
<dbReference type="NCBIfam" id="TIGR01893">
    <property type="entry name" value="aa-his-dipept"/>
    <property type="match status" value="1"/>
</dbReference>
<comment type="catalytic activity">
    <reaction evidence="10">
        <text>Hydrolysis of dipeptides, preferentially hydrophobic dipeptides including prolyl amino acids.</text>
        <dbReference type="EC" id="3.4.13.18"/>
    </reaction>
</comment>
<sequence length="479" mass="52490">MSIKELKPELLWNYFYQLTQIPRPSYHEEQVQQFILDEAKKLGLWAERDAGGNVLVRKPASKGMEKAKGVILQGHLDMVAQKNQDTEHDFLKDPIQAYVDGEWVRAKGTTLGADNGIGAAAALAVLADKTLTHGPLEALFTATEETSMDGAKALKPNWIQGEVLVNLDNEVLGEICIGCAGGVTATYYLPVAFEANKRNAFALSIRGLTGGHSGLDIIKQRGNANKIMTRLLLALGDKIRVASFQGGTLHNAIPREADAVFVSDASLDELKVIVAQEEAVIRRGLPAEEVKSLQITLTAADKKPEQCWTKAAHENILRILNLCPSGVDRMSVVAQGLVETSINLARVQVEKDQLEVLCLIRSSDNECRDNLANRVRDLFLLGGGSSKFEDEYPGWQPIAGAEITDILVREGEKIFGKTPKVNVIHAGLECGIMGQNYPNWQMASIGPDITMPHSPDERVRIESVAVFWKWLLAVLAEIK</sequence>
<keyword evidence="9" id="KW-0170">Cobalt</keyword>
<dbReference type="FunFam" id="3.40.630.10:FF:000015">
    <property type="entry name" value="Aminoacyl-histidine dipeptidase PepD"/>
    <property type="match status" value="1"/>
</dbReference>
<dbReference type="GO" id="GO:0046872">
    <property type="term" value="F:metal ion binding"/>
    <property type="evidence" value="ECO:0007669"/>
    <property type="project" value="UniProtKB-KW"/>
</dbReference>
<evidence type="ECO:0000256" key="11">
    <source>
        <dbReference type="ARBA" id="ARBA00038976"/>
    </source>
</evidence>
<proteinExistence type="inferred from homology"/>
<evidence type="ECO:0000256" key="13">
    <source>
        <dbReference type="ARBA" id="ARBA00061423"/>
    </source>
</evidence>
<dbReference type="KEGG" id="dno:DNO_0049"/>
<evidence type="ECO:0000256" key="15">
    <source>
        <dbReference type="ARBA" id="ARBA00075285"/>
    </source>
</evidence>
<dbReference type="EC" id="3.4.13.18" evidence="11"/>
<evidence type="ECO:0000256" key="1">
    <source>
        <dbReference type="ARBA" id="ARBA00001941"/>
    </source>
</evidence>
<keyword evidence="5" id="KW-0378">Hydrolase</keyword>
<dbReference type="STRING" id="246195.DNO_0049"/>
<dbReference type="PANTHER" id="PTHR43501">
    <property type="entry name" value="CYTOSOL NON-SPECIFIC DIPEPTIDASE"/>
    <property type="match status" value="1"/>
</dbReference>
<evidence type="ECO:0000256" key="10">
    <source>
        <dbReference type="ARBA" id="ARBA00036421"/>
    </source>
</evidence>
<dbReference type="InterPro" id="IPR002933">
    <property type="entry name" value="Peptidase_M20"/>
</dbReference>
<dbReference type="GO" id="GO:0006508">
    <property type="term" value="P:proteolysis"/>
    <property type="evidence" value="ECO:0007669"/>
    <property type="project" value="UniProtKB-KW"/>
</dbReference>
<evidence type="ECO:0000256" key="18">
    <source>
        <dbReference type="ARBA" id="ARBA00078074"/>
    </source>
</evidence>
<dbReference type="PANTHER" id="PTHR43501:SF1">
    <property type="entry name" value="CYTOSOL NON-SPECIFIC DIPEPTIDASE"/>
    <property type="match status" value="1"/>
</dbReference>
<dbReference type="SUPFAM" id="SSF53187">
    <property type="entry name" value="Zn-dependent exopeptidases"/>
    <property type="match status" value="1"/>
</dbReference>
<dbReference type="InterPro" id="IPR011650">
    <property type="entry name" value="Peptidase_M20_dimer"/>
</dbReference>
<dbReference type="CDD" id="cd03890">
    <property type="entry name" value="M20_pepD"/>
    <property type="match status" value="1"/>
</dbReference>
<keyword evidence="8" id="KW-0482">Metalloprotease</keyword>